<protein>
    <recommendedName>
        <fullName evidence="5">Suppressor of fused-like domain-containing protein</fullName>
    </recommendedName>
</protein>
<dbReference type="InterPro" id="IPR012433">
    <property type="entry name" value="Imm11"/>
</dbReference>
<evidence type="ECO:0000259" key="2">
    <source>
        <dbReference type="Pfam" id="PF07791"/>
    </source>
</evidence>
<dbReference type="InterPro" id="IPR020941">
    <property type="entry name" value="SUFU-like_domain"/>
</dbReference>
<proteinExistence type="predicted"/>
<organism evidence="3 4">
    <name type="scientific">Bacillus mycoides</name>
    <dbReference type="NCBI Taxonomy" id="1405"/>
    <lineage>
        <taxon>Bacteria</taxon>
        <taxon>Bacillati</taxon>
        <taxon>Bacillota</taxon>
        <taxon>Bacilli</taxon>
        <taxon>Bacillales</taxon>
        <taxon>Bacillaceae</taxon>
        <taxon>Bacillus</taxon>
        <taxon>Bacillus cereus group</taxon>
    </lineage>
</organism>
<accession>A0AAP7WDB7</accession>
<dbReference type="EMBL" id="MRWU01000001">
    <property type="protein sequence ID" value="OSX96386.1"/>
    <property type="molecule type" value="Genomic_DNA"/>
</dbReference>
<evidence type="ECO:0000313" key="4">
    <source>
        <dbReference type="Proteomes" id="UP000194131"/>
    </source>
</evidence>
<dbReference type="Proteomes" id="UP000194131">
    <property type="component" value="Unassembled WGS sequence"/>
</dbReference>
<sequence length="432" mass="49890">MKIWQLTNLSGYDEVTTYSESEQEVFDDGFNGTPMLSTWKPIQMKTYKHKEKADLLSFEGESFPNPPIFTKKAIHILNDLIEDQVECLPLLHETYSCYAVNVTNIFECVDHRKSVPTKYGGYDEFIFIPEKVENQHIFRNSNTQHSLGDFPITSVEIFVSDAFKERVTNSGLKGFRFKLVWESDEKNDEQEIENNPMIRPTSIEDFKSHIQQHYGMITNHIEANTKMITDVELYDVGPNKMVDCHTVVTYRNSYFRMPAPSSVDSGYAELVMHLPKDWDVSVSALASSKYAWPLRLLQNFGKDVMRNGYWLGQWLVFPNQSEEYLKNSYVAQLGGAEQDLNAPIHPYSEETKFSGVMVVPPLPQCSGAFKMEFREDGKRIEGDWPIYFHTLLPLYKEEIHCYYADGLDVLLQKLMKNGVEAAFDFNRENTCK</sequence>
<evidence type="ECO:0008006" key="5">
    <source>
        <dbReference type="Google" id="ProtNLM"/>
    </source>
</evidence>
<dbReference type="RefSeq" id="WP_087962558.1">
    <property type="nucleotide sequence ID" value="NZ_CM125442.1"/>
</dbReference>
<evidence type="ECO:0000313" key="3">
    <source>
        <dbReference type="EMBL" id="OSX96386.1"/>
    </source>
</evidence>
<gene>
    <name evidence="3" type="ORF">S3E15_00017</name>
</gene>
<dbReference type="Pfam" id="PF07791">
    <property type="entry name" value="Imm11"/>
    <property type="match status" value="1"/>
</dbReference>
<feature type="domain" description="Immunity MXAN-0049 protein" evidence="2">
    <location>
        <begin position="95"/>
        <end position="178"/>
    </location>
</feature>
<reference evidence="3 4" key="1">
    <citation type="submission" date="2016-12" db="EMBL/GenBank/DDBJ databases">
        <title>Genome Sequences of Twelve Sporeforming Bacillus Species Isolated from Foods.</title>
        <authorList>
            <person name="De Jong A."/>
            <person name="Holsappel S."/>
            <person name="Kuipers O.P."/>
        </authorList>
    </citation>
    <scope>NUCLEOTIDE SEQUENCE [LARGE SCALE GENOMIC DNA]</scope>
    <source>
        <strain evidence="3 4">S3E15</strain>
    </source>
</reference>
<dbReference type="AlphaFoldDB" id="A0AAP7WDB7"/>
<name>A0AAP7WDB7_BACMY</name>
<comment type="caution">
    <text evidence="3">The sequence shown here is derived from an EMBL/GenBank/DDBJ whole genome shotgun (WGS) entry which is preliminary data.</text>
</comment>
<evidence type="ECO:0000259" key="1">
    <source>
        <dbReference type="Pfam" id="PF05076"/>
    </source>
</evidence>
<dbReference type="Pfam" id="PF05076">
    <property type="entry name" value="SUFU"/>
    <property type="match status" value="1"/>
</dbReference>
<feature type="domain" description="Suppressor of fused-like" evidence="1">
    <location>
        <begin position="241"/>
        <end position="428"/>
    </location>
</feature>